<dbReference type="SUPFAM" id="SSF52218">
    <property type="entry name" value="Flavoproteins"/>
    <property type="match status" value="1"/>
</dbReference>
<protein>
    <recommendedName>
        <fullName evidence="4">Flavoprotein WrbA</fullName>
    </recommendedName>
</protein>
<reference evidence="7" key="1">
    <citation type="journal article" date="2019" name="Int. J. Syst. Evol. Microbiol.">
        <title>The Global Catalogue of Microorganisms (GCM) 10K type strain sequencing project: providing services to taxonomists for standard genome sequencing and annotation.</title>
        <authorList>
            <consortium name="The Broad Institute Genomics Platform"/>
            <consortium name="The Broad Institute Genome Sequencing Center for Infectious Disease"/>
            <person name="Wu L."/>
            <person name="Ma J."/>
        </authorList>
    </citation>
    <scope>NUCLEOTIDE SEQUENCE [LARGE SCALE GENOMIC DNA]</scope>
    <source>
        <strain evidence="7">NBRC 105857</strain>
    </source>
</reference>
<sequence length="192" mass="20208">MSNVKVVVVYFSGYGHTRKLAEAVLAGAQGVAGTEASLVEINAAGDVTDEGWELLNQADAMLLGSPTYMGTVAWQFKKFADASSKMWAASAWKDKLAGGFTNSGSLNGDKHSTIAYLMTFAMQHGMVWVGTGLMPANKKDSTPADINHLGAFSGLMAQSPADASAEEAPRSGDLATAKLYGARLAEAAKRWK</sequence>
<dbReference type="PANTHER" id="PTHR30546:SF23">
    <property type="entry name" value="FLAVOPROTEIN-LIKE PROTEIN YCP4-RELATED"/>
    <property type="match status" value="1"/>
</dbReference>
<evidence type="ECO:0000256" key="2">
    <source>
        <dbReference type="ARBA" id="ARBA00022630"/>
    </source>
</evidence>
<evidence type="ECO:0000259" key="5">
    <source>
        <dbReference type="PROSITE" id="PS50902"/>
    </source>
</evidence>
<accession>A0ABQ5YLW1</accession>
<dbReference type="InterPro" id="IPR001226">
    <property type="entry name" value="Flavodoxin_CS"/>
</dbReference>
<organism evidence="6 7">
    <name type="scientific">Limnobacter litoralis</name>
    <dbReference type="NCBI Taxonomy" id="481366"/>
    <lineage>
        <taxon>Bacteria</taxon>
        <taxon>Pseudomonadati</taxon>
        <taxon>Pseudomonadota</taxon>
        <taxon>Betaproteobacteria</taxon>
        <taxon>Burkholderiales</taxon>
        <taxon>Burkholderiaceae</taxon>
        <taxon>Limnobacter</taxon>
    </lineage>
</organism>
<evidence type="ECO:0000313" key="6">
    <source>
        <dbReference type="EMBL" id="GLR25109.1"/>
    </source>
</evidence>
<evidence type="ECO:0000256" key="3">
    <source>
        <dbReference type="ARBA" id="ARBA00022643"/>
    </source>
</evidence>
<dbReference type="InterPro" id="IPR008254">
    <property type="entry name" value="Flavodoxin/NO_synth"/>
</dbReference>
<dbReference type="Pfam" id="PF03358">
    <property type="entry name" value="FMN_red"/>
    <property type="match status" value="1"/>
</dbReference>
<dbReference type="EMBL" id="BSOJ01000004">
    <property type="protein sequence ID" value="GLR25109.1"/>
    <property type="molecule type" value="Genomic_DNA"/>
</dbReference>
<keyword evidence="7" id="KW-1185">Reference proteome</keyword>
<evidence type="ECO:0000256" key="1">
    <source>
        <dbReference type="ARBA" id="ARBA00001917"/>
    </source>
</evidence>
<comment type="caution">
    <text evidence="6">The sequence shown here is derived from an EMBL/GenBank/DDBJ whole genome shotgun (WGS) entry which is preliminary data.</text>
</comment>
<dbReference type="PANTHER" id="PTHR30546">
    <property type="entry name" value="FLAVODOXIN-RELATED PROTEIN WRBA-RELATED"/>
    <property type="match status" value="1"/>
</dbReference>
<dbReference type="InterPro" id="IPR005025">
    <property type="entry name" value="FMN_Rdtase-like_dom"/>
</dbReference>
<gene>
    <name evidence="6" type="ORF">GCM10007875_01960</name>
</gene>
<dbReference type="PROSITE" id="PS00201">
    <property type="entry name" value="FLAVODOXIN"/>
    <property type="match status" value="1"/>
</dbReference>
<evidence type="ECO:0000313" key="7">
    <source>
        <dbReference type="Proteomes" id="UP001156664"/>
    </source>
</evidence>
<keyword evidence="2" id="KW-0285">Flavoprotein</keyword>
<dbReference type="Gene3D" id="3.40.50.360">
    <property type="match status" value="1"/>
</dbReference>
<comment type="cofactor">
    <cofactor evidence="1">
        <name>FMN</name>
        <dbReference type="ChEBI" id="CHEBI:58210"/>
    </cofactor>
</comment>
<dbReference type="Proteomes" id="UP001156664">
    <property type="component" value="Unassembled WGS sequence"/>
</dbReference>
<proteinExistence type="predicted"/>
<dbReference type="InterPro" id="IPR029039">
    <property type="entry name" value="Flavoprotein-like_sf"/>
</dbReference>
<name>A0ABQ5YLW1_9BURK</name>
<feature type="domain" description="Flavodoxin-like" evidence="5">
    <location>
        <begin position="6"/>
        <end position="157"/>
    </location>
</feature>
<keyword evidence="3" id="KW-0288">FMN</keyword>
<evidence type="ECO:0000256" key="4">
    <source>
        <dbReference type="ARBA" id="ARBA00029652"/>
    </source>
</evidence>
<dbReference type="RefSeq" id="WP_284279421.1">
    <property type="nucleotide sequence ID" value="NZ_BSOJ01000004.1"/>
</dbReference>
<dbReference type="PROSITE" id="PS50902">
    <property type="entry name" value="FLAVODOXIN_LIKE"/>
    <property type="match status" value="1"/>
</dbReference>